<proteinExistence type="predicted"/>
<feature type="chain" id="PRO_5042106003" evidence="1">
    <location>
        <begin position="23"/>
        <end position="158"/>
    </location>
</feature>
<gene>
    <name evidence="2" type="ORF">Bpfe_015039</name>
</gene>
<organism evidence="2 3">
    <name type="scientific">Biomphalaria pfeifferi</name>
    <name type="common">Bloodfluke planorb</name>
    <name type="synonym">Freshwater snail</name>
    <dbReference type="NCBI Taxonomy" id="112525"/>
    <lineage>
        <taxon>Eukaryota</taxon>
        <taxon>Metazoa</taxon>
        <taxon>Spiralia</taxon>
        <taxon>Lophotrochozoa</taxon>
        <taxon>Mollusca</taxon>
        <taxon>Gastropoda</taxon>
        <taxon>Heterobranchia</taxon>
        <taxon>Euthyneura</taxon>
        <taxon>Panpulmonata</taxon>
        <taxon>Hygrophila</taxon>
        <taxon>Lymnaeoidea</taxon>
        <taxon>Planorbidae</taxon>
        <taxon>Biomphalaria</taxon>
    </lineage>
</organism>
<feature type="signal peptide" evidence="1">
    <location>
        <begin position="1"/>
        <end position="22"/>
    </location>
</feature>
<reference evidence="2" key="1">
    <citation type="journal article" date="2023" name="PLoS Negl. Trop. Dis.">
        <title>A genome sequence for Biomphalaria pfeifferi, the major vector snail for the human-infecting parasite Schistosoma mansoni.</title>
        <authorList>
            <person name="Bu L."/>
            <person name="Lu L."/>
            <person name="Laidemitt M.R."/>
            <person name="Zhang S.M."/>
            <person name="Mutuku M."/>
            <person name="Mkoji G."/>
            <person name="Steinauer M."/>
            <person name="Loker E.S."/>
        </authorList>
    </citation>
    <scope>NUCLEOTIDE SEQUENCE</scope>
    <source>
        <strain evidence="2">KasaAsao</strain>
    </source>
</reference>
<comment type="caution">
    <text evidence="2">The sequence shown here is derived from an EMBL/GenBank/DDBJ whole genome shotgun (WGS) entry which is preliminary data.</text>
</comment>
<keyword evidence="3" id="KW-1185">Reference proteome</keyword>
<dbReference type="AlphaFoldDB" id="A0AAD8BJ14"/>
<sequence length="158" mass="16910">MPTGQRMKLILVALVLVALASANVIRPPVVDSNREDINLAEIVTNIGNVVHVIDQFVGGTGKREEQDICATVAGVRVCLRDVENVDVASLVNNIANVVHVIDQFIGGTGKRDLENFDVTQLVNNIGSVVHLIDQFVSGTGKREQQDICATVAGVQICV</sequence>
<evidence type="ECO:0000313" key="2">
    <source>
        <dbReference type="EMBL" id="KAK0055528.1"/>
    </source>
</evidence>
<dbReference type="EMBL" id="JASAOG010000069">
    <property type="protein sequence ID" value="KAK0055528.1"/>
    <property type="molecule type" value="Genomic_DNA"/>
</dbReference>
<reference evidence="2" key="2">
    <citation type="submission" date="2023-04" db="EMBL/GenBank/DDBJ databases">
        <authorList>
            <person name="Bu L."/>
            <person name="Lu L."/>
            <person name="Laidemitt M.R."/>
            <person name="Zhang S.M."/>
            <person name="Mutuku M."/>
            <person name="Mkoji G."/>
            <person name="Steinauer M."/>
            <person name="Loker E.S."/>
        </authorList>
    </citation>
    <scope>NUCLEOTIDE SEQUENCE</scope>
    <source>
        <strain evidence="2">KasaAsao</strain>
        <tissue evidence="2">Whole Snail</tissue>
    </source>
</reference>
<keyword evidence="1" id="KW-0732">Signal</keyword>
<evidence type="ECO:0000256" key="1">
    <source>
        <dbReference type="SAM" id="SignalP"/>
    </source>
</evidence>
<name>A0AAD8BJ14_BIOPF</name>
<accession>A0AAD8BJ14</accession>
<evidence type="ECO:0000313" key="3">
    <source>
        <dbReference type="Proteomes" id="UP001233172"/>
    </source>
</evidence>
<protein>
    <submittedName>
        <fullName evidence="2">Uncharacterized protein</fullName>
    </submittedName>
</protein>
<dbReference type="Proteomes" id="UP001233172">
    <property type="component" value="Unassembled WGS sequence"/>
</dbReference>